<dbReference type="GO" id="GO:0006465">
    <property type="term" value="P:signal peptide processing"/>
    <property type="evidence" value="ECO:0007669"/>
    <property type="project" value="UniProtKB-UniRule"/>
</dbReference>
<dbReference type="RefSeq" id="WP_132009894.1">
    <property type="nucleotide sequence ID" value="NZ_JABUHM010000013.1"/>
</dbReference>
<evidence type="ECO:0000313" key="3">
    <source>
        <dbReference type="Proteomes" id="UP000295689"/>
    </source>
</evidence>
<dbReference type="NCBIfam" id="TIGR02228">
    <property type="entry name" value="sigpep_I_arch"/>
    <property type="match status" value="1"/>
</dbReference>
<sequence length="151" mass="17148">MLFDQSTVELFKSTIQKDGYLILPSMGNSMFPLIQQGNLCRFVSCQAVEMKKGDVVLYYSKTGQIIAHRFVEMKFMNDTSYFYLKGDTNLGFDAPIKEHQIIGKLVSIQKGDRDVHSNGLALDLWGKLVIAIPALSGILRKYLNCKTHYQF</sequence>
<evidence type="ECO:0000256" key="1">
    <source>
        <dbReference type="NCBIfam" id="TIGR02228"/>
    </source>
</evidence>
<dbReference type="InterPro" id="IPR001733">
    <property type="entry name" value="Peptidase_S26B"/>
</dbReference>
<evidence type="ECO:0000313" key="2">
    <source>
        <dbReference type="EMBL" id="TCN22209.1"/>
    </source>
</evidence>
<organism evidence="2 3">
    <name type="scientific">Mesobacillus foraminis</name>
    <dbReference type="NCBI Taxonomy" id="279826"/>
    <lineage>
        <taxon>Bacteria</taxon>
        <taxon>Bacillati</taxon>
        <taxon>Bacillota</taxon>
        <taxon>Bacilli</taxon>
        <taxon>Bacillales</taxon>
        <taxon>Bacillaceae</taxon>
        <taxon>Mesobacillus</taxon>
    </lineage>
</organism>
<accession>A0A4R2B9C7</accession>
<keyword evidence="3" id="KW-1185">Reference proteome</keyword>
<dbReference type="GO" id="GO:0009003">
    <property type="term" value="F:signal peptidase activity"/>
    <property type="evidence" value="ECO:0007669"/>
    <property type="project" value="UniProtKB-EC"/>
</dbReference>
<reference evidence="2 3" key="1">
    <citation type="journal article" date="2015" name="Stand. Genomic Sci.">
        <title>Genomic Encyclopedia of Bacterial and Archaeal Type Strains, Phase III: the genomes of soil and plant-associated and newly described type strains.</title>
        <authorList>
            <person name="Whitman W.B."/>
            <person name="Woyke T."/>
            <person name="Klenk H.P."/>
            <person name="Zhou Y."/>
            <person name="Lilburn T.G."/>
            <person name="Beck B.J."/>
            <person name="De Vos P."/>
            <person name="Vandamme P."/>
            <person name="Eisen J.A."/>
            <person name="Garrity G."/>
            <person name="Hugenholtz P."/>
            <person name="Kyrpides N.C."/>
        </authorList>
    </citation>
    <scope>NUCLEOTIDE SEQUENCE [LARGE SCALE GENOMIC DNA]</scope>
    <source>
        <strain evidence="2 3">CV53</strain>
    </source>
</reference>
<dbReference type="EC" id="3.4.21.89" evidence="1"/>
<dbReference type="Proteomes" id="UP000295689">
    <property type="component" value="Unassembled WGS sequence"/>
</dbReference>
<gene>
    <name evidence="2" type="ORF">EV146_11146</name>
</gene>
<protein>
    <recommendedName>
        <fullName evidence="1">Signal peptidase I</fullName>
        <ecNumber evidence="1">3.4.21.89</ecNumber>
    </recommendedName>
</protein>
<proteinExistence type="predicted"/>
<dbReference type="GO" id="GO:0016020">
    <property type="term" value="C:membrane"/>
    <property type="evidence" value="ECO:0007669"/>
    <property type="project" value="UniProtKB-UniRule"/>
</dbReference>
<comment type="caution">
    <text evidence="2">The sequence shown here is derived from an EMBL/GenBank/DDBJ whole genome shotgun (WGS) entry which is preliminary data.</text>
</comment>
<name>A0A4R2B9C7_9BACI</name>
<dbReference type="CDD" id="cd06462">
    <property type="entry name" value="Peptidase_S24_S26"/>
    <property type="match status" value="1"/>
</dbReference>
<dbReference type="AlphaFoldDB" id="A0A4R2B9C7"/>
<dbReference type="GO" id="GO:0004252">
    <property type="term" value="F:serine-type endopeptidase activity"/>
    <property type="evidence" value="ECO:0007669"/>
    <property type="project" value="UniProtKB-UniRule"/>
</dbReference>
<dbReference type="EMBL" id="SLVV01000011">
    <property type="protein sequence ID" value="TCN22209.1"/>
    <property type="molecule type" value="Genomic_DNA"/>
</dbReference>